<dbReference type="Pfam" id="PF07973">
    <property type="entry name" value="tRNA_SAD"/>
    <property type="match status" value="1"/>
</dbReference>
<organism evidence="14 15">
    <name type="scientific">Hohenbuehelia grisea</name>
    <dbReference type="NCBI Taxonomy" id="104357"/>
    <lineage>
        <taxon>Eukaryota</taxon>
        <taxon>Fungi</taxon>
        <taxon>Dikarya</taxon>
        <taxon>Basidiomycota</taxon>
        <taxon>Agaricomycotina</taxon>
        <taxon>Agaricomycetes</taxon>
        <taxon>Agaricomycetidae</taxon>
        <taxon>Agaricales</taxon>
        <taxon>Pleurotineae</taxon>
        <taxon>Pleurotaceae</taxon>
        <taxon>Hohenbuehelia</taxon>
    </lineage>
</organism>
<evidence type="ECO:0000256" key="7">
    <source>
        <dbReference type="ARBA" id="ARBA00022840"/>
    </source>
</evidence>
<dbReference type="Pfam" id="PF03129">
    <property type="entry name" value="HGTP_anticodon"/>
    <property type="match status" value="1"/>
</dbReference>
<comment type="subcellular location">
    <subcellularLocation>
        <location evidence="1">Cytoplasm</location>
    </subcellularLocation>
</comment>
<evidence type="ECO:0000256" key="1">
    <source>
        <dbReference type="ARBA" id="ARBA00004496"/>
    </source>
</evidence>
<dbReference type="PANTHER" id="PTHR11451:SF46">
    <property type="entry name" value="THREONINE--TRNA LIGASE"/>
    <property type="match status" value="1"/>
</dbReference>
<dbReference type="PANTHER" id="PTHR11451">
    <property type="entry name" value="THREONINE-TRNA LIGASE"/>
    <property type="match status" value="1"/>
</dbReference>
<dbReference type="InterPro" id="IPR036621">
    <property type="entry name" value="Anticodon-bd_dom_sf"/>
</dbReference>
<dbReference type="CDD" id="cd00771">
    <property type="entry name" value="ThrRS_core"/>
    <property type="match status" value="1"/>
</dbReference>
<dbReference type="SUPFAM" id="SSF81271">
    <property type="entry name" value="TGS-like"/>
    <property type="match status" value="1"/>
</dbReference>
<name>A0ABR3IS94_9AGAR</name>
<dbReference type="InterPro" id="IPR002320">
    <property type="entry name" value="Thr-tRNA-ligase_IIa"/>
</dbReference>
<dbReference type="InterPro" id="IPR002314">
    <property type="entry name" value="aa-tRNA-synt_IIb"/>
</dbReference>
<dbReference type="NCBIfam" id="TIGR00418">
    <property type="entry name" value="thrS"/>
    <property type="match status" value="1"/>
</dbReference>
<evidence type="ECO:0000256" key="4">
    <source>
        <dbReference type="ARBA" id="ARBA00022490"/>
    </source>
</evidence>
<comment type="similarity">
    <text evidence="2">Belongs to the class-II aminoacyl-tRNA synthetase family.</text>
</comment>
<evidence type="ECO:0000256" key="3">
    <source>
        <dbReference type="ARBA" id="ARBA00013163"/>
    </source>
</evidence>
<dbReference type="Proteomes" id="UP001556367">
    <property type="component" value="Unassembled WGS sequence"/>
</dbReference>
<keyword evidence="6" id="KW-0547">Nucleotide-binding</keyword>
<keyword evidence="4" id="KW-0963">Cytoplasm</keyword>
<evidence type="ECO:0000256" key="5">
    <source>
        <dbReference type="ARBA" id="ARBA00022598"/>
    </source>
</evidence>
<feature type="domain" description="Aminoacyl-transfer RNA synthetases class-II family profile" evidence="12">
    <location>
        <begin position="392"/>
        <end position="664"/>
    </location>
</feature>
<dbReference type="CDD" id="cd00860">
    <property type="entry name" value="ThrRS_anticodon"/>
    <property type="match status" value="1"/>
</dbReference>
<dbReference type="PRINTS" id="PR01047">
    <property type="entry name" value="TRNASYNTHTHR"/>
</dbReference>
<dbReference type="Gene3D" id="3.40.50.800">
    <property type="entry name" value="Anticodon-binding domain"/>
    <property type="match status" value="1"/>
</dbReference>
<evidence type="ECO:0000256" key="6">
    <source>
        <dbReference type="ARBA" id="ARBA00022741"/>
    </source>
</evidence>
<sequence>MIRISRIVQSSLPRFLLKTSSSSSHVFTVPRPATLLYTPARFHSTSMATPVASSSQPAVVPAVTAPHAGQPEGKKKADKKAKVAADASAHPLEMNPPPAFFDHRIKIFEKLKAEYDEFVKNAPRQEIAVTMPDGSERKGTSWETSPMDIAKEVSKSLSERIVIAKVDGELWDLERPLEKSCKLELLDFEHPEGKRVFWHSSAHVLGEAAERHYGCHLCIGPPTDEGFFYEMAIEERSVSTTDYPMLEKVSESAIKEKQKFERLVVPKETLLEMFSYNKYKKHLIESKIPDGTSTTVYRCGPMVDLCVGPHIPHTGKIKAFMVTKSSASYFLGDSNNDSLQRIYGISFPDKKQLTEYKAFLAEAAKRDHRKIGKDQELFFFNELSPGSCFFLPHGTRIYNTLVELMRSEYFKRGYQEVISPNMYHSKLWETSGHWQNYKDDMFTLDIEKEKWALKPMNCPGHCLIFDSRDRSYRELPIRMSEFGIIHRNEASGALTGLTRVRRFVQDDTHVFCTPSQIEEEINALFDFMEHIYGLFGFEFHLELSTRPDNYLGTIDTWDYAEKQLTKALDSQYAGKWELNPGDGAFYGPKIDITIRDALRRSFQCATIQLDFQLPERFNLKYRSAEVSEGANQAPTRPVIIHRAILGSLERFIAIITEHFAGKWPFWLSPRQVLVIPVAAPFAAYASEVADRLTSFGLFVDVDNGENTLNKKIRNGEIAQYNFIFVVGQQEQESRSVNVRNRDDVGSKSRAEITIPLEEIAEKLVALKKSRSLENKL</sequence>
<reference evidence="15" key="1">
    <citation type="submission" date="2024-06" db="EMBL/GenBank/DDBJ databases">
        <title>Multi-omics analyses provide insights into the biosynthesis of the anticancer antibiotic pleurotin in Hohenbuehelia grisea.</title>
        <authorList>
            <person name="Weaver J.A."/>
            <person name="Alberti F."/>
        </authorList>
    </citation>
    <scope>NUCLEOTIDE SEQUENCE [LARGE SCALE GENOMIC DNA]</scope>
    <source>
        <strain evidence="15">T-177</strain>
    </source>
</reference>
<accession>A0ABR3IS94</accession>
<evidence type="ECO:0000259" key="13">
    <source>
        <dbReference type="PROSITE" id="PS51880"/>
    </source>
</evidence>
<dbReference type="InterPro" id="IPR018163">
    <property type="entry name" value="Thr/Ala-tRNA-synth_IIc_edit"/>
</dbReference>
<evidence type="ECO:0000313" key="14">
    <source>
        <dbReference type="EMBL" id="KAL0946159.1"/>
    </source>
</evidence>
<dbReference type="InterPro" id="IPR006195">
    <property type="entry name" value="aa-tRNA-synth_II"/>
</dbReference>
<keyword evidence="9" id="KW-0030">Aminoacyl-tRNA synthetase</keyword>
<dbReference type="InterPro" id="IPR004154">
    <property type="entry name" value="Anticodon-bd"/>
</dbReference>
<keyword evidence="8" id="KW-0648">Protein biosynthesis</keyword>
<dbReference type="InterPro" id="IPR033728">
    <property type="entry name" value="ThrRS_core"/>
</dbReference>
<evidence type="ECO:0000256" key="9">
    <source>
        <dbReference type="ARBA" id="ARBA00023146"/>
    </source>
</evidence>
<dbReference type="InterPro" id="IPR012676">
    <property type="entry name" value="TGS-like"/>
</dbReference>
<proteinExistence type="inferred from homology"/>
<protein>
    <recommendedName>
        <fullName evidence="3">threonine--tRNA ligase</fullName>
        <ecNumber evidence="3">6.1.1.3</ecNumber>
    </recommendedName>
    <alternativeName>
        <fullName evidence="10">Threonyl-tRNA synthetase</fullName>
    </alternativeName>
</protein>
<dbReference type="Pfam" id="PF02824">
    <property type="entry name" value="TGS"/>
    <property type="match status" value="1"/>
</dbReference>
<evidence type="ECO:0000256" key="8">
    <source>
        <dbReference type="ARBA" id="ARBA00022917"/>
    </source>
</evidence>
<dbReference type="EMBL" id="JASNQZ010000015">
    <property type="protein sequence ID" value="KAL0946159.1"/>
    <property type="molecule type" value="Genomic_DNA"/>
</dbReference>
<dbReference type="InterPro" id="IPR047246">
    <property type="entry name" value="ThrRS_anticodon"/>
</dbReference>
<dbReference type="HAMAP" id="MF_00184">
    <property type="entry name" value="Thr_tRNA_synth"/>
    <property type="match status" value="1"/>
</dbReference>
<evidence type="ECO:0000256" key="2">
    <source>
        <dbReference type="ARBA" id="ARBA00008226"/>
    </source>
</evidence>
<dbReference type="Pfam" id="PF00587">
    <property type="entry name" value="tRNA-synt_2b"/>
    <property type="match status" value="1"/>
</dbReference>
<evidence type="ECO:0000256" key="10">
    <source>
        <dbReference type="ARBA" id="ARBA00031900"/>
    </source>
</evidence>
<feature type="domain" description="TGS" evidence="13">
    <location>
        <begin position="125"/>
        <end position="187"/>
    </location>
</feature>
<dbReference type="Gene3D" id="3.30.930.10">
    <property type="entry name" value="Bira Bifunctional Protein, Domain 2"/>
    <property type="match status" value="1"/>
</dbReference>
<evidence type="ECO:0000313" key="15">
    <source>
        <dbReference type="Proteomes" id="UP001556367"/>
    </source>
</evidence>
<keyword evidence="5" id="KW-0436">Ligase</keyword>
<comment type="caution">
    <text evidence="14">The sequence shown here is derived from an EMBL/GenBank/DDBJ whole genome shotgun (WGS) entry which is preliminary data.</text>
</comment>
<dbReference type="InterPro" id="IPR012947">
    <property type="entry name" value="tRNA_SAD"/>
</dbReference>
<gene>
    <name evidence="14" type="ORF">HGRIS_012422</name>
</gene>
<dbReference type="SUPFAM" id="SSF55186">
    <property type="entry name" value="ThrRS/AlaRS common domain"/>
    <property type="match status" value="1"/>
</dbReference>
<keyword evidence="7" id="KW-0067">ATP-binding</keyword>
<comment type="catalytic activity">
    <reaction evidence="11">
        <text>tRNA(Thr) + L-threonine + ATP = L-threonyl-tRNA(Thr) + AMP + diphosphate + H(+)</text>
        <dbReference type="Rhea" id="RHEA:24624"/>
        <dbReference type="Rhea" id="RHEA-COMP:9670"/>
        <dbReference type="Rhea" id="RHEA-COMP:9704"/>
        <dbReference type="ChEBI" id="CHEBI:15378"/>
        <dbReference type="ChEBI" id="CHEBI:30616"/>
        <dbReference type="ChEBI" id="CHEBI:33019"/>
        <dbReference type="ChEBI" id="CHEBI:57926"/>
        <dbReference type="ChEBI" id="CHEBI:78442"/>
        <dbReference type="ChEBI" id="CHEBI:78534"/>
        <dbReference type="ChEBI" id="CHEBI:456215"/>
        <dbReference type="EC" id="6.1.1.3"/>
    </reaction>
</comment>
<dbReference type="Gene3D" id="3.30.980.10">
    <property type="entry name" value="Threonyl-trna Synthetase, Chain A, domain 2"/>
    <property type="match status" value="1"/>
</dbReference>
<dbReference type="InterPro" id="IPR045864">
    <property type="entry name" value="aa-tRNA-synth_II/BPL/LPL"/>
</dbReference>
<keyword evidence="15" id="KW-1185">Reference proteome</keyword>
<dbReference type="PROSITE" id="PS51880">
    <property type="entry name" value="TGS"/>
    <property type="match status" value="1"/>
</dbReference>
<dbReference type="SMART" id="SM00863">
    <property type="entry name" value="tRNA_SAD"/>
    <property type="match status" value="1"/>
</dbReference>
<evidence type="ECO:0000256" key="11">
    <source>
        <dbReference type="ARBA" id="ARBA00049515"/>
    </source>
</evidence>
<dbReference type="PROSITE" id="PS50862">
    <property type="entry name" value="AA_TRNA_LIGASE_II"/>
    <property type="match status" value="1"/>
</dbReference>
<dbReference type="Gene3D" id="3.10.20.30">
    <property type="match status" value="1"/>
</dbReference>
<dbReference type="EC" id="6.1.1.3" evidence="3"/>
<dbReference type="InterPro" id="IPR004095">
    <property type="entry name" value="TGS"/>
</dbReference>
<dbReference type="CDD" id="cd01667">
    <property type="entry name" value="TGS_ThrRS"/>
    <property type="match status" value="1"/>
</dbReference>
<dbReference type="SUPFAM" id="SSF55681">
    <property type="entry name" value="Class II aaRS and biotin synthetases"/>
    <property type="match status" value="1"/>
</dbReference>
<evidence type="ECO:0000259" key="12">
    <source>
        <dbReference type="PROSITE" id="PS50862"/>
    </source>
</evidence>
<dbReference type="InterPro" id="IPR012675">
    <property type="entry name" value="Beta-grasp_dom_sf"/>
</dbReference>
<dbReference type="SUPFAM" id="SSF52954">
    <property type="entry name" value="Class II aaRS ABD-related"/>
    <property type="match status" value="1"/>
</dbReference>